<keyword evidence="10 11" id="KW-0539">Nucleus</keyword>
<dbReference type="PANTHER" id="PTHR12831">
    <property type="entry name" value="TRANSCRIPTION INITIATION FACTOR IIH TFIIH , POLYPEPTIDE 3-RELATED"/>
    <property type="match status" value="1"/>
</dbReference>
<dbReference type="AlphaFoldDB" id="A0A3S3P3T4"/>
<dbReference type="EMBL" id="NCKU01005473">
    <property type="protein sequence ID" value="RWS04530.1"/>
    <property type="molecule type" value="Genomic_DNA"/>
</dbReference>
<dbReference type="Proteomes" id="UP000285301">
    <property type="component" value="Unassembled WGS sequence"/>
</dbReference>
<dbReference type="GO" id="GO:0006355">
    <property type="term" value="P:regulation of DNA-templated transcription"/>
    <property type="evidence" value="ECO:0007669"/>
    <property type="project" value="InterPro"/>
</dbReference>
<protein>
    <recommendedName>
        <fullName evidence="11">General transcription factor IIH subunit 3</fullName>
    </recommendedName>
    <alternativeName>
        <fullName evidence="11">General transcription factor IIH polypeptide 3</fullName>
    </alternativeName>
</protein>
<evidence type="ECO:0000256" key="9">
    <source>
        <dbReference type="ARBA" id="ARBA00023204"/>
    </source>
</evidence>
<sequence length="292" mass="32452">METSEQSTHLVVVIDVLPTTALLLDDGTLYEKWLNAIIAFCNSHLLLNANNKLTVIATGCEHNTIIYPVDREENGNETIPGQYPLFSTVTRVICSQIKQLVSKARYSLEKAERAEDIPQSLMAGAIGIGLLKINRLKSEVDSSRVAIVTACNDNSTLFNSQYMNFMNVFFTAQKMNVVVDACIAVSNNNYEQDINLSILQQGCDLTNGLYLKISNVSAFLEYLLWTLLPDAETRKKLLLPTQKKISYKAACFCHRNLIDIGYVCSVCLSIFCTFSPICSTCHTIFKLGPLPS</sequence>
<dbReference type="GO" id="GO:0005675">
    <property type="term" value="C:transcription factor TFIIH holo complex"/>
    <property type="evidence" value="ECO:0007669"/>
    <property type="project" value="UniProtKB-UniRule"/>
</dbReference>
<dbReference type="GO" id="GO:0000439">
    <property type="term" value="C:transcription factor TFIIH core complex"/>
    <property type="evidence" value="ECO:0007669"/>
    <property type="project" value="UniProtKB-UniRule"/>
</dbReference>
<comment type="caution">
    <text evidence="12">The sequence shown here is derived from an EMBL/GenBank/DDBJ whole genome shotgun (WGS) entry which is preliminary data.</text>
</comment>
<dbReference type="GO" id="GO:0008270">
    <property type="term" value="F:zinc ion binding"/>
    <property type="evidence" value="ECO:0007669"/>
    <property type="project" value="UniProtKB-KW"/>
</dbReference>
<evidence type="ECO:0000313" key="13">
    <source>
        <dbReference type="EMBL" id="RWS04530.1"/>
    </source>
</evidence>
<evidence type="ECO:0000313" key="12">
    <source>
        <dbReference type="EMBL" id="RWS04513.1"/>
    </source>
</evidence>
<organism evidence="12 14">
    <name type="scientific">Dinothrombium tinctorium</name>
    <dbReference type="NCBI Taxonomy" id="1965070"/>
    <lineage>
        <taxon>Eukaryota</taxon>
        <taxon>Metazoa</taxon>
        <taxon>Ecdysozoa</taxon>
        <taxon>Arthropoda</taxon>
        <taxon>Chelicerata</taxon>
        <taxon>Arachnida</taxon>
        <taxon>Acari</taxon>
        <taxon>Acariformes</taxon>
        <taxon>Trombidiformes</taxon>
        <taxon>Prostigmata</taxon>
        <taxon>Anystina</taxon>
        <taxon>Parasitengona</taxon>
        <taxon>Trombidioidea</taxon>
        <taxon>Trombidiidae</taxon>
        <taxon>Dinothrombium</taxon>
    </lineage>
</organism>
<reference evidence="12 14" key="1">
    <citation type="journal article" date="2018" name="Gigascience">
        <title>Genomes of trombidid mites reveal novel predicted allergens and laterally-transferred genes associated with secondary metabolism.</title>
        <authorList>
            <person name="Dong X."/>
            <person name="Chaisiri K."/>
            <person name="Xia D."/>
            <person name="Armstrong S.D."/>
            <person name="Fang Y."/>
            <person name="Donnelly M.J."/>
            <person name="Kadowaki T."/>
            <person name="McGarry J.W."/>
            <person name="Darby A.C."/>
            <person name="Makepeace B.L."/>
        </authorList>
    </citation>
    <scope>NUCLEOTIDE SEQUENCE [LARGE SCALE GENOMIC DNA]</scope>
    <source>
        <strain evidence="12">UoL-WK</strain>
    </source>
</reference>
<comment type="subcellular location">
    <subcellularLocation>
        <location evidence="1 11">Nucleus</location>
    </subcellularLocation>
</comment>
<evidence type="ECO:0000256" key="4">
    <source>
        <dbReference type="ARBA" id="ARBA00022763"/>
    </source>
</evidence>
<evidence type="ECO:0000256" key="3">
    <source>
        <dbReference type="ARBA" id="ARBA00022723"/>
    </source>
</evidence>
<accession>A0A3S3P3T4</accession>
<keyword evidence="6 11" id="KW-0862">Zinc</keyword>
<evidence type="ECO:0000256" key="11">
    <source>
        <dbReference type="RuleBase" id="RU368090"/>
    </source>
</evidence>
<keyword evidence="9 11" id="KW-0234">DNA repair</keyword>
<proteinExistence type="inferred from homology"/>
<dbReference type="PANTHER" id="PTHR12831:SF0">
    <property type="entry name" value="GENERAL TRANSCRIPTION FACTOR IIH SUBUNIT 3"/>
    <property type="match status" value="1"/>
</dbReference>
<reference evidence="12" key="2">
    <citation type="submission" date="2018-11" db="EMBL/GenBank/DDBJ databases">
        <title>Trombidioid mite genomics.</title>
        <authorList>
            <person name="Dong X."/>
        </authorList>
    </citation>
    <scope>NUCLEOTIDE SEQUENCE</scope>
    <source>
        <strain evidence="12">UoL-WK</strain>
    </source>
</reference>
<dbReference type="Gene3D" id="3.40.50.410">
    <property type="entry name" value="von Willebrand factor, type A domain"/>
    <property type="match status" value="1"/>
</dbReference>
<evidence type="ECO:0000256" key="5">
    <source>
        <dbReference type="ARBA" id="ARBA00022771"/>
    </source>
</evidence>
<keyword evidence="3 11" id="KW-0479">Metal-binding</keyword>
<keyword evidence="14" id="KW-1185">Reference proteome</keyword>
<gene>
    <name evidence="13" type="ORF">B4U79_06330</name>
    <name evidence="12" type="ORF">B4U79_12160</name>
</gene>
<dbReference type="InterPro" id="IPR004600">
    <property type="entry name" value="TFIIH_Tfb4/GTF2H3"/>
</dbReference>
<evidence type="ECO:0000256" key="7">
    <source>
        <dbReference type="ARBA" id="ARBA00023015"/>
    </source>
</evidence>
<evidence type="ECO:0000313" key="14">
    <source>
        <dbReference type="Proteomes" id="UP000285301"/>
    </source>
</evidence>
<comment type="similarity">
    <text evidence="2 11">Belongs to the TFB4 family.</text>
</comment>
<dbReference type="OrthoDB" id="17307at2759"/>
<evidence type="ECO:0000256" key="10">
    <source>
        <dbReference type="ARBA" id="ARBA00023242"/>
    </source>
</evidence>
<comment type="function">
    <text evidence="11">Component of the general transcription and DNA repair factor IIH (TFIIH) core complex, which is involved in general and transcription-coupled nucleotide excision repair (NER) of damaged DNA and, when complexed to CAK, in RNA transcription by RNA polymerase II. In NER, TFIIH acts by opening DNA around the lesion to allow the excision of the damaged oligonucleotide and its replacement by a new DNA fragment. In transcription, TFIIH has an essential role in transcription initiation. When the pre-initiation complex (PIC) has been established, TFIIH is required for promoter opening and promoter escape. Phosphorylation of the C-terminal tail (CTD) of the largest subunit of RNA polymerase II by the kinase module CAK controls the initiation of transcription.</text>
</comment>
<dbReference type="GO" id="GO:0006289">
    <property type="term" value="P:nucleotide-excision repair"/>
    <property type="evidence" value="ECO:0007669"/>
    <property type="project" value="UniProtKB-UniRule"/>
</dbReference>
<evidence type="ECO:0000256" key="1">
    <source>
        <dbReference type="ARBA" id="ARBA00004123"/>
    </source>
</evidence>
<comment type="subunit">
    <text evidence="11">Part of a TFIID-containing RNA polymerase II pre-initiation complex that is composed of TBP and at least GTF2A1, GTF2A2, GTF2E1, GTF2E2, GTF2F1, GTF2H2, GTF2H3, GTF2H4, GTF2H5, GTF2B, TCEA1, ERCC2, ERCC3, TAF1, TAF2, TAF3, TAF4, TAF5, TAF6, TAF7, TAF8, TAF9, TAF10, TAF11, TAF12 and TAF13. Component of the 7-subunit TFIIH core complex composed of XPB/ERCC3, XPD/ERCC2, GTF2H1, GTF2H2, GTF2H3, GTF2H4 and GTF2H5, which is active in NER. The core complex associates with the 3-subunit CDK-activating kinase (CAK) module composed of CCNH/cyclin H, CDK7 and MNAT1 to form the 10-subunit holoenzyme (holo-TFIIH) active in transcription. Interacts with RARA; the interaction requires prior phosphorylation of RARA on 'Ser-369' which then enhances interaction of RARA with CDK7.</text>
</comment>
<feature type="non-terminal residue" evidence="12">
    <location>
        <position position="292"/>
    </location>
</feature>
<dbReference type="EMBL" id="NCKU01005489">
    <property type="protein sequence ID" value="RWS04513.1"/>
    <property type="molecule type" value="Genomic_DNA"/>
</dbReference>
<dbReference type="STRING" id="1965070.A0A3S3P3T4"/>
<evidence type="ECO:0000256" key="8">
    <source>
        <dbReference type="ARBA" id="ARBA00023163"/>
    </source>
</evidence>
<keyword evidence="5 11" id="KW-0863">Zinc-finger</keyword>
<dbReference type="InterPro" id="IPR036465">
    <property type="entry name" value="vWFA_dom_sf"/>
</dbReference>
<name>A0A3S3P3T4_9ACAR</name>
<dbReference type="Pfam" id="PF03850">
    <property type="entry name" value="Tfb4"/>
    <property type="match status" value="1"/>
</dbReference>
<keyword evidence="7 11" id="KW-0805">Transcription regulation</keyword>
<keyword evidence="8 11" id="KW-0804">Transcription</keyword>
<evidence type="ECO:0000256" key="6">
    <source>
        <dbReference type="ARBA" id="ARBA00022833"/>
    </source>
</evidence>
<evidence type="ECO:0000256" key="2">
    <source>
        <dbReference type="ARBA" id="ARBA00005273"/>
    </source>
</evidence>
<keyword evidence="4 11" id="KW-0227">DNA damage</keyword>